<dbReference type="InterPro" id="IPR023214">
    <property type="entry name" value="HAD_sf"/>
</dbReference>
<reference evidence="3 4" key="1">
    <citation type="submission" date="2019-11" db="EMBL/GenBank/DDBJ databases">
        <authorList>
            <person name="Li X.-J."/>
            <person name="Feng X.-M."/>
        </authorList>
    </citation>
    <scope>NUCLEOTIDE SEQUENCE [LARGE SCALE GENOMIC DNA]</scope>
    <source>
        <strain evidence="3 4">XMNu-373</strain>
    </source>
</reference>
<dbReference type="Pfam" id="PF00702">
    <property type="entry name" value="Hydrolase"/>
    <property type="match status" value="1"/>
</dbReference>
<dbReference type="PANTHER" id="PTHR46470:SF3">
    <property type="entry name" value="N-ACYLNEURAMINATE-9-PHOSPHATASE"/>
    <property type="match status" value="1"/>
</dbReference>
<evidence type="ECO:0000256" key="1">
    <source>
        <dbReference type="ARBA" id="ARBA00022801"/>
    </source>
</evidence>
<name>A0A7K3M0N9_9ACTN</name>
<proteinExistence type="predicted"/>
<dbReference type="EMBL" id="WLZY01000002">
    <property type="protein sequence ID" value="NDL56856.1"/>
    <property type="molecule type" value="Genomic_DNA"/>
</dbReference>
<evidence type="ECO:0000313" key="4">
    <source>
        <dbReference type="Proteomes" id="UP000460435"/>
    </source>
</evidence>
<dbReference type="Gene3D" id="3.40.50.1000">
    <property type="entry name" value="HAD superfamily/HAD-like"/>
    <property type="match status" value="1"/>
</dbReference>
<sequence length="228" mass="25351">MKKNLIFDADDTLWENNVLFEKATDAFIDFLAHPSLARDEIRHRLEEIERANVPRYGYGVDAFQRSLTDCLTALRPGEPPSAADLATLGTVCDPIRAHAVELIEGVVETLQELSTRHQLFLLTKGDHTHQAAKIEASGLADLFADAVVVPEKETAVYHGFVSERSLDATDTWMIGNSPKSDIQPALQAGLGAVLVPHPMTWALEFADVPRTHERFREVTPFTALVEYF</sequence>
<dbReference type="InterPro" id="IPR023198">
    <property type="entry name" value="PGP-like_dom2"/>
</dbReference>
<gene>
    <name evidence="3" type="ORF">F7O44_07195</name>
</gene>
<comment type="caution">
    <text evidence="3">The sequence shown here is derived from an EMBL/GenBank/DDBJ whole genome shotgun (WGS) entry which is preliminary data.</text>
</comment>
<evidence type="ECO:0000313" key="3">
    <source>
        <dbReference type="EMBL" id="NDL56856.1"/>
    </source>
</evidence>
<dbReference type="RefSeq" id="WP_162449558.1">
    <property type="nucleotide sequence ID" value="NZ_WLZY01000002.1"/>
</dbReference>
<dbReference type="GO" id="GO:0046380">
    <property type="term" value="P:N-acetylneuraminate biosynthetic process"/>
    <property type="evidence" value="ECO:0007669"/>
    <property type="project" value="TreeGrafter"/>
</dbReference>
<dbReference type="InterPro" id="IPR036412">
    <property type="entry name" value="HAD-like_sf"/>
</dbReference>
<dbReference type="AlphaFoldDB" id="A0A7K3M0N9"/>
<dbReference type="SFLD" id="SFLDS00003">
    <property type="entry name" value="Haloacid_Dehalogenase"/>
    <property type="match status" value="1"/>
</dbReference>
<dbReference type="SFLD" id="SFLDG01129">
    <property type="entry name" value="C1.5:_HAD__Beta-PGM__Phosphata"/>
    <property type="match status" value="1"/>
</dbReference>
<accession>A0A7K3M0N9</accession>
<organism evidence="3 4">
    <name type="scientific">Phytoactinopolyspora mesophila</name>
    <dbReference type="NCBI Taxonomy" id="2650750"/>
    <lineage>
        <taxon>Bacteria</taxon>
        <taxon>Bacillati</taxon>
        <taxon>Actinomycetota</taxon>
        <taxon>Actinomycetes</taxon>
        <taxon>Jiangellales</taxon>
        <taxon>Jiangellaceae</taxon>
        <taxon>Phytoactinopolyspora</taxon>
    </lineage>
</organism>
<dbReference type="Gene3D" id="1.10.150.240">
    <property type="entry name" value="Putative phosphatase, domain 2"/>
    <property type="match status" value="1"/>
</dbReference>
<protein>
    <submittedName>
        <fullName evidence="3">HAD hydrolase-like protein</fullName>
    </submittedName>
</protein>
<keyword evidence="2" id="KW-0460">Magnesium</keyword>
<evidence type="ECO:0000256" key="2">
    <source>
        <dbReference type="ARBA" id="ARBA00022842"/>
    </source>
</evidence>
<keyword evidence="4" id="KW-1185">Reference proteome</keyword>
<dbReference type="PANTHER" id="PTHR46470">
    <property type="entry name" value="N-ACYLNEURAMINATE-9-PHOSPHATASE"/>
    <property type="match status" value="1"/>
</dbReference>
<dbReference type="InterPro" id="IPR051400">
    <property type="entry name" value="HAD-like_hydrolase"/>
</dbReference>
<dbReference type="GO" id="GO:0050124">
    <property type="term" value="F:N-acylneuraminate-9-phosphatase activity"/>
    <property type="evidence" value="ECO:0007669"/>
    <property type="project" value="TreeGrafter"/>
</dbReference>
<keyword evidence="1 3" id="KW-0378">Hydrolase</keyword>
<dbReference type="Proteomes" id="UP000460435">
    <property type="component" value="Unassembled WGS sequence"/>
</dbReference>
<dbReference type="SUPFAM" id="SSF56784">
    <property type="entry name" value="HAD-like"/>
    <property type="match status" value="1"/>
</dbReference>